<organism evidence="2 3">
    <name type="scientific">Myroides marinus</name>
    <dbReference type="NCBI Taxonomy" id="703342"/>
    <lineage>
        <taxon>Bacteria</taxon>
        <taxon>Pseudomonadati</taxon>
        <taxon>Bacteroidota</taxon>
        <taxon>Flavobacteriia</taxon>
        <taxon>Flavobacteriales</taxon>
        <taxon>Flavobacteriaceae</taxon>
        <taxon>Myroides</taxon>
    </lineage>
</organism>
<dbReference type="Proteomes" id="UP000183077">
    <property type="component" value="Unassembled WGS sequence"/>
</dbReference>
<sequence length="184" mass="20844">MCYKYLFCISISKYTFAAIKINAMKKIFLFAAMAVMGLSTVSCSNSDDTTSNYKEAIKASWVESKIQFLNKDKGFISEEVSDVTSECGVDYVTFTGKEYIKTSNYKSSSTNKCEVETDVYIYSMGSKFLTLTEKGEKKSEILNWEIVELTSNKLVIIDTDKVKFAKERGYPEGTVYVQKVYAKK</sequence>
<proteinExistence type="predicted"/>
<protein>
    <recommendedName>
        <fullName evidence="4">Lipocalin-like domain-containing protein</fullName>
    </recommendedName>
</protein>
<evidence type="ECO:0000313" key="3">
    <source>
        <dbReference type="Proteomes" id="UP000183077"/>
    </source>
</evidence>
<name>A0A1H6T4A0_9FLAO</name>
<feature type="signal peptide" evidence="1">
    <location>
        <begin position="1"/>
        <end position="17"/>
    </location>
</feature>
<dbReference type="EMBL" id="FNYS01000003">
    <property type="protein sequence ID" value="SEI72934.1"/>
    <property type="molecule type" value="Genomic_DNA"/>
</dbReference>
<reference evidence="2 3" key="1">
    <citation type="submission" date="2016-10" db="EMBL/GenBank/DDBJ databases">
        <authorList>
            <person name="de Groot N.N."/>
        </authorList>
    </citation>
    <scope>NUCLEOTIDE SEQUENCE [LARGE SCALE GENOMIC DNA]</scope>
    <source>
        <strain evidence="2 3">DSM 23048</strain>
    </source>
</reference>
<keyword evidence="1" id="KW-0732">Signal</keyword>
<feature type="chain" id="PRO_5010329141" description="Lipocalin-like domain-containing protein" evidence="1">
    <location>
        <begin position="18"/>
        <end position="184"/>
    </location>
</feature>
<dbReference type="AlphaFoldDB" id="A0A1H6T4A0"/>
<evidence type="ECO:0000256" key="1">
    <source>
        <dbReference type="SAM" id="SignalP"/>
    </source>
</evidence>
<evidence type="ECO:0000313" key="2">
    <source>
        <dbReference type="EMBL" id="SEI72934.1"/>
    </source>
</evidence>
<gene>
    <name evidence="2" type="ORF">SAMN04488018_103278</name>
</gene>
<evidence type="ECO:0008006" key="4">
    <source>
        <dbReference type="Google" id="ProtNLM"/>
    </source>
</evidence>
<accession>A0A1H6T4A0</accession>